<dbReference type="Gene3D" id="3.40.630.30">
    <property type="match status" value="1"/>
</dbReference>
<dbReference type="RefSeq" id="WP_084118463.1">
    <property type="nucleotide sequence ID" value="NZ_LT838813.1"/>
</dbReference>
<protein>
    <submittedName>
        <fullName evidence="2">Ribosomal protein S18 acetylase RimI</fullName>
    </submittedName>
</protein>
<proteinExistence type="predicted"/>
<dbReference type="PANTHER" id="PTHR43138:SF1">
    <property type="entry name" value="N-ACETYLTRANSFERASE ACA1"/>
    <property type="match status" value="1"/>
</dbReference>
<dbReference type="InterPro" id="IPR052742">
    <property type="entry name" value="Mito_N-acetyltransferase"/>
</dbReference>
<dbReference type="InterPro" id="IPR000182">
    <property type="entry name" value="GNAT_dom"/>
</dbReference>
<name>A0A1W2GY07_9BACT</name>
<dbReference type="PROSITE" id="PS51186">
    <property type="entry name" value="GNAT"/>
    <property type="match status" value="1"/>
</dbReference>
<reference evidence="3" key="1">
    <citation type="submission" date="2017-04" db="EMBL/GenBank/DDBJ databases">
        <authorList>
            <person name="Varghese N."/>
            <person name="Submissions S."/>
        </authorList>
    </citation>
    <scope>NUCLEOTIDE SEQUENCE [LARGE SCALE GENOMIC DNA]</scope>
    <source>
        <strain evidence="3">DSM 16537</strain>
    </source>
</reference>
<dbReference type="EMBL" id="LT838813">
    <property type="protein sequence ID" value="SMD41590.1"/>
    <property type="molecule type" value="Genomic_DNA"/>
</dbReference>
<dbReference type="PANTHER" id="PTHR43138">
    <property type="entry name" value="ACETYLTRANSFERASE, GNAT FAMILY"/>
    <property type="match status" value="1"/>
</dbReference>
<feature type="domain" description="N-acetyltransferase" evidence="1">
    <location>
        <begin position="2"/>
        <end position="161"/>
    </location>
</feature>
<dbReference type="SUPFAM" id="SSF55729">
    <property type="entry name" value="Acyl-CoA N-acyltransferases (Nat)"/>
    <property type="match status" value="1"/>
</dbReference>
<dbReference type="CDD" id="cd04301">
    <property type="entry name" value="NAT_SF"/>
    <property type="match status" value="1"/>
</dbReference>
<evidence type="ECO:0000313" key="3">
    <source>
        <dbReference type="Proteomes" id="UP000192333"/>
    </source>
</evidence>
<sequence length="161" mass="17822">MIAIRKATPTDYDQIWDILSQVIAGGDTIAFSPDSSKEKMLGFWCGKDKYTYVATIDGKVVGTLFIKDNQPDLGSHIANAGYLTLPSARGKGVGLAMGEFSLVEAKRLGYQAMQFNIVVKSNQKAVRLWEKLGFKIIGEIPEAFNHLHLGMTNAYIMYQKL</sequence>
<dbReference type="GO" id="GO:0005840">
    <property type="term" value="C:ribosome"/>
    <property type="evidence" value="ECO:0007669"/>
    <property type="project" value="UniProtKB-KW"/>
</dbReference>
<keyword evidence="3" id="KW-1185">Reference proteome</keyword>
<dbReference type="Pfam" id="PF00583">
    <property type="entry name" value="Acetyltransf_1"/>
    <property type="match status" value="1"/>
</dbReference>
<evidence type="ECO:0000313" key="2">
    <source>
        <dbReference type="EMBL" id="SMD41590.1"/>
    </source>
</evidence>
<keyword evidence="2" id="KW-0689">Ribosomal protein</keyword>
<dbReference type="InterPro" id="IPR016181">
    <property type="entry name" value="Acyl_CoA_acyltransferase"/>
</dbReference>
<gene>
    <name evidence="2" type="ORF">SAMN00777080_0115</name>
</gene>
<dbReference type="AlphaFoldDB" id="A0A1W2GY07"/>
<evidence type="ECO:0000259" key="1">
    <source>
        <dbReference type="PROSITE" id="PS51186"/>
    </source>
</evidence>
<organism evidence="2 3">
    <name type="scientific">Aquiflexum balticum DSM 16537</name>
    <dbReference type="NCBI Taxonomy" id="758820"/>
    <lineage>
        <taxon>Bacteria</taxon>
        <taxon>Pseudomonadati</taxon>
        <taxon>Bacteroidota</taxon>
        <taxon>Cytophagia</taxon>
        <taxon>Cytophagales</taxon>
        <taxon>Cyclobacteriaceae</taxon>
        <taxon>Aquiflexum</taxon>
    </lineage>
</organism>
<dbReference type="OrthoDB" id="5319888at2"/>
<dbReference type="GO" id="GO:0016747">
    <property type="term" value="F:acyltransferase activity, transferring groups other than amino-acyl groups"/>
    <property type="evidence" value="ECO:0007669"/>
    <property type="project" value="InterPro"/>
</dbReference>
<dbReference type="STRING" id="758820.SAMN00777080_0115"/>
<dbReference type="Proteomes" id="UP000192333">
    <property type="component" value="Chromosome I"/>
</dbReference>
<keyword evidence="2" id="KW-0687">Ribonucleoprotein</keyword>
<accession>A0A1W2GY07</accession>